<gene>
    <name evidence="6" type="ORF">PFICI_03420</name>
</gene>
<dbReference type="AlphaFoldDB" id="W3XH84"/>
<proteinExistence type="predicted"/>
<keyword evidence="3" id="KW-0238">DNA-binding</keyword>
<dbReference type="HOGENOM" id="CLU_062873_0_0_1"/>
<dbReference type="PANTHER" id="PTHR31845:SF17">
    <property type="entry name" value="ZN(II)2CYS6 TRANSCRIPTION FACTOR (EUROFUNG)"/>
    <property type="match status" value="1"/>
</dbReference>
<evidence type="ECO:0000256" key="1">
    <source>
        <dbReference type="ARBA" id="ARBA00004123"/>
    </source>
</evidence>
<dbReference type="CDD" id="cd12148">
    <property type="entry name" value="fungal_TF_MHR"/>
    <property type="match status" value="1"/>
</dbReference>
<organism evidence="6 7">
    <name type="scientific">Pestalotiopsis fici (strain W106-1 / CGMCC3.15140)</name>
    <dbReference type="NCBI Taxonomy" id="1229662"/>
    <lineage>
        <taxon>Eukaryota</taxon>
        <taxon>Fungi</taxon>
        <taxon>Dikarya</taxon>
        <taxon>Ascomycota</taxon>
        <taxon>Pezizomycotina</taxon>
        <taxon>Sordariomycetes</taxon>
        <taxon>Xylariomycetidae</taxon>
        <taxon>Amphisphaeriales</taxon>
        <taxon>Sporocadaceae</taxon>
        <taxon>Pestalotiopsis</taxon>
    </lineage>
</organism>
<dbReference type="GO" id="GO:0005634">
    <property type="term" value="C:nucleus"/>
    <property type="evidence" value="ECO:0007669"/>
    <property type="project" value="UniProtKB-SubCell"/>
</dbReference>
<evidence type="ECO:0008006" key="8">
    <source>
        <dbReference type="Google" id="ProtNLM"/>
    </source>
</evidence>
<dbReference type="EMBL" id="KI912110">
    <property type="protein sequence ID" value="ETS85395.1"/>
    <property type="molecule type" value="Genomic_DNA"/>
</dbReference>
<sequence length="374" mass="42493">MRLRTDYYNYGLDDIRALCIGAFWLADLSWPFASLAVRLATDLQLHKSFAKAVDGDGEHYVRARLYYHVNVCDHHASIAFGRPPLTRESEAIRNARDFLKSTHATEDDARLVSQVCRWSLLSTIYDAFGVDVDRPLSATQVPHLRRLAVALDDIRAEWSEKFAPNAHVGNYPRKGVSLQYYFAKLYLCSHAFRGQTPSNDTCLPPDLLVELHEIADTAVSSALSILRFLATDPETQDFLNGLPTYFHVMVTFAVVFLMRVSAQPLLNVRLHKEEVKSLVEATSTALQGITSTLHHQHLLVSIYQGISDILRRSEAGSEQRALVMPEPRDEQHNYELWSHDFAFDPYFLGTFDFQLNQMMDFDIESEVATNDPLL</sequence>
<keyword evidence="7" id="KW-1185">Reference proteome</keyword>
<name>W3XH84_PESFW</name>
<protein>
    <recommendedName>
        <fullName evidence="8">Transcription factor domain-containing protein</fullName>
    </recommendedName>
</protein>
<accession>W3XH84</accession>
<dbReference type="OrthoDB" id="4060227at2759"/>
<dbReference type="GO" id="GO:0000976">
    <property type="term" value="F:transcription cis-regulatory region binding"/>
    <property type="evidence" value="ECO:0007669"/>
    <property type="project" value="TreeGrafter"/>
</dbReference>
<evidence type="ECO:0000256" key="2">
    <source>
        <dbReference type="ARBA" id="ARBA00023015"/>
    </source>
</evidence>
<dbReference type="PANTHER" id="PTHR31845">
    <property type="entry name" value="FINGER DOMAIN PROTEIN, PUTATIVE-RELATED"/>
    <property type="match status" value="1"/>
</dbReference>
<dbReference type="InParanoid" id="W3XH84"/>
<evidence type="ECO:0000256" key="5">
    <source>
        <dbReference type="ARBA" id="ARBA00023242"/>
    </source>
</evidence>
<dbReference type="Proteomes" id="UP000030651">
    <property type="component" value="Unassembled WGS sequence"/>
</dbReference>
<dbReference type="RefSeq" id="XP_007830192.1">
    <property type="nucleotide sequence ID" value="XM_007832001.1"/>
</dbReference>
<keyword evidence="2" id="KW-0805">Transcription regulation</keyword>
<evidence type="ECO:0000256" key="4">
    <source>
        <dbReference type="ARBA" id="ARBA00023163"/>
    </source>
</evidence>
<evidence type="ECO:0000313" key="7">
    <source>
        <dbReference type="Proteomes" id="UP000030651"/>
    </source>
</evidence>
<comment type="subcellular location">
    <subcellularLocation>
        <location evidence="1">Nucleus</location>
    </subcellularLocation>
</comment>
<dbReference type="GO" id="GO:0000981">
    <property type="term" value="F:DNA-binding transcription factor activity, RNA polymerase II-specific"/>
    <property type="evidence" value="ECO:0007669"/>
    <property type="project" value="TreeGrafter"/>
</dbReference>
<dbReference type="InterPro" id="IPR051089">
    <property type="entry name" value="prtT"/>
</dbReference>
<reference evidence="7" key="1">
    <citation type="journal article" date="2015" name="BMC Genomics">
        <title>Genomic and transcriptomic analysis of the endophytic fungus Pestalotiopsis fici reveals its lifestyle and high potential for synthesis of natural products.</title>
        <authorList>
            <person name="Wang X."/>
            <person name="Zhang X."/>
            <person name="Liu L."/>
            <person name="Xiang M."/>
            <person name="Wang W."/>
            <person name="Sun X."/>
            <person name="Che Y."/>
            <person name="Guo L."/>
            <person name="Liu G."/>
            <person name="Guo L."/>
            <person name="Wang C."/>
            <person name="Yin W.B."/>
            <person name="Stadler M."/>
            <person name="Zhang X."/>
            <person name="Liu X."/>
        </authorList>
    </citation>
    <scope>NUCLEOTIDE SEQUENCE [LARGE SCALE GENOMIC DNA]</scope>
    <source>
        <strain evidence="7">W106-1 / CGMCC3.15140</strain>
    </source>
</reference>
<dbReference type="eggNOG" id="ENOG502QW6D">
    <property type="taxonomic scope" value="Eukaryota"/>
</dbReference>
<evidence type="ECO:0000313" key="6">
    <source>
        <dbReference type="EMBL" id="ETS85395.1"/>
    </source>
</evidence>
<dbReference type="GeneID" id="19268433"/>
<dbReference type="KEGG" id="pfy:PFICI_03420"/>
<keyword evidence="5" id="KW-0539">Nucleus</keyword>
<evidence type="ECO:0000256" key="3">
    <source>
        <dbReference type="ARBA" id="ARBA00023125"/>
    </source>
</evidence>
<keyword evidence="4" id="KW-0804">Transcription</keyword>